<dbReference type="AlphaFoldDB" id="A0A0J7K0Q8"/>
<feature type="non-terminal residue" evidence="3">
    <location>
        <position position="162"/>
    </location>
</feature>
<proteinExistence type="predicted"/>
<feature type="region of interest" description="Disordered" evidence="1">
    <location>
        <begin position="14"/>
        <end position="48"/>
    </location>
</feature>
<feature type="domain" description="Endonuclease/exonuclease/phosphatase" evidence="2">
    <location>
        <begin position="90"/>
        <end position="161"/>
    </location>
</feature>
<evidence type="ECO:0000259" key="2">
    <source>
        <dbReference type="Pfam" id="PF14529"/>
    </source>
</evidence>
<name>A0A0J7K0Q8_LASNI</name>
<gene>
    <name evidence="3" type="ORF">RF55_19201</name>
</gene>
<dbReference type="Gene3D" id="3.60.10.10">
    <property type="entry name" value="Endonuclease/exonuclease/phosphatase"/>
    <property type="match status" value="1"/>
</dbReference>
<feature type="compositionally biased region" description="Polar residues" evidence="1">
    <location>
        <begin position="34"/>
        <end position="48"/>
    </location>
</feature>
<evidence type="ECO:0000313" key="3">
    <source>
        <dbReference type="EMBL" id="KMQ83751.1"/>
    </source>
</evidence>
<dbReference type="OrthoDB" id="6338095at2759"/>
<dbReference type="PaxDb" id="67767-A0A0J7K0Q8"/>
<evidence type="ECO:0000313" key="4">
    <source>
        <dbReference type="Proteomes" id="UP000036403"/>
    </source>
</evidence>
<dbReference type="InterPro" id="IPR005135">
    <property type="entry name" value="Endo/exonuclease/phosphatase"/>
</dbReference>
<feature type="compositionally biased region" description="Basic and acidic residues" evidence="1">
    <location>
        <begin position="17"/>
        <end position="32"/>
    </location>
</feature>
<dbReference type="SUPFAM" id="SSF56219">
    <property type="entry name" value="DNase I-like"/>
    <property type="match status" value="1"/>
</dbReference>
<reference evidence="3 4" key="1">
    <citation type="submission" date="2015-04" db="EMBL/GenBank/DDBJ databases">
        <title>Lasius niger genome sequencing.</title>
        <authorList>
            <person name="Konorov E.A."/>
            <person name="Nikitin M.A."/>
            <person name="Kirill M.V."/>
            <person name="Chang P."/>
        </authorList>
    </citation>
    <scope>NUCLEOTIDE SEQUENCE [LARGE SCALE GENOMIC DNA]</scope>
    <source>
        <tissue evidence="3">Whole</tissue>
    </source>
</reference>
<evidence type="ECO:0000256" key="1">
    <source>
        <dbReference type="SAM" id="MobiDB-lite"/>
    </source>
</evidence>
<sequence>MRPFYGTGRATFHVLRNKPDPRKSKEGDKRPNEGASTSTEGDSFITSSDRPRAGVLIRDEAAIPLWEHCNADLAAIKVTIGEVGHSKELVMASVYMPYDSADPPPSQTVMKLVDDCRRKGWELILGCDANAYHTVSGSSGSNRRGRELLKYLAGSNLDIMNK</sequence>
<protein>
    <submittedName>
        <fullName evidence="3">Lian-aa1 retrotransposon protein</fullName>
    </submittedName>
</protein>
<accession>A0A0J7K0Q8</accession>
<comment type="caution">
    <text evidence="3">The sequence shown here is derived from an EMBL/GenBank/DDBJ whole genome shotgun (WGS) entry which is preliminary data.</text>
</comment>
<dbReference type="Proteomes" id="UP000036403">
    <property type="component" value="Unassembled WGS sequence"/>
</dbReference>
<dbReference type="Pfam" id="PF14529">
    <property type="entry name" value="Exo_endo_phos_2"/>
    <property type="match status" value="1"/>
</dbReference>
<dbReference type="EMBL" id="LBMM01018585">
    <property type="protein sequence ID" value="KMQ83751.1"/>
    <property type="molecule type" value="Genomic_DNA"/>
</dbReference>
<organism evidence="3 4">
    <name type="scientific">Lasius niger</name>
    <name type="common">Black garden ant</name>
    <dbReference type="NCBI Taxonomy" id="67767"/>
    <lineage>
        <taxon>Eukaryota</taxon>
        <taxon>Metazoa</taxon>
        <taxon>Ecdysozoa</taxon>
        <taxon>Arthropoda</taxon>
        <taxon>Hexapoda</taxon>
        <taxon>Insecta</taxon>
        <taxon>Pterygota</taxon>
        <taxon>Neoptera</taxon>
        <taxon>Endopterygota</taxon>
        <taxon>Hymenoptera</taxon>
        <taxon>Apocrita</taxon>
        <taxon>Aculeata</taxon>
        <taxon>Formicoidea</taxon>
        <taxon>Formicidae</taxon>
        <taxon>Formicinae</taxon>
        <taxon>Lasius</taxon>
        <taxon>Lasius</taxon>
    </lineage>
</organism>
<dbReference type="GO" id="GO:0003824">
    <property type="term" value="F:catalytic activity"/>
    <property type="evidence" value="ECO:0007669"/>
    <property type="project" value="InterPro"/>
</dbReference>
<keyword evidence="4" id="KW-1185">Reference proteome</keyword>
<dbReference type="InterPro" id="IPR036691">
    <property type="entry name" value="Endo/exonu/phosph_ase_sf"/>
</dbReference>